<dbReference type="PROSITE" id="PS50081">
    <property type="entry name" value="ZF_DAG_PE_2"/>
    <property type="match status" value="1"/>
</dbReference>
<dbReference type="Gene3D" id="3.30.60.20">
    <property type="match status" value="1"/>
</dbReference>
<keyword evidence="4" id="KW-0808">Transferase</keyword>
<dbReference type="GO" id="GO:0046872">
    <property type="term" value="F:metal ion binding"/>
    <property type="evidence" value="ECO:0007669"/>
    <property type="project" value="UniProtKB-KW"/>
</dbReference>
<accession>I3EEY9</accession>
<dbReference type="SMART" id="SM00109">
    <property type="entry name" value="C1"/>
    <property type="match status" value="1"/>
</dbReference>
<feature type="coiled-coil region" evidence="13">
    <location>
        <begin position="624"/>
        <end position="672"/>
    </location>
</feature>
<keyword evidence="8" id="KW-0862">Zinc</keyword>
<dbReference type="HOGENOM" id="CLU_000288_140_4_1"/>
<dbReference type="InterPro" id="IPR008271">
    <property type="entry name" value="Ser/Thr_kinase_AS"/>
</dbReference>
<evidence type="ECO:0000256" key="2">
    <source>
        <dbReference type="ARBA" id="ARBA00022527"/>
    </source>
</evidence>
<dbReference type="FunFam" id="1.10.510.10:FF:000024">
    <property type="entry name" value="Probable serine/threonine-protein kinase cot-1"/>
    <property type="match status" value="1"/>
</dbReference>
<organism evidence="17 18">
    <name type="scientific">Nematocida parisii (strain ERTm3)</name>
    <name type="common">Nematode killer fungus</name>
    <dbReference type="NCBI Taxonomy" id="935791"/>
    <lineage>
        <taxon>Eukaryota</taxon>
        <taxon>Fungi</taxon>
        <taxon>Fungi incertae sedis</taxon>
        <taxon>Microsporidia</taxon>
        <taxon>Nematocida</taxon>
    </lineage>
</organism>
<dbReference type="PANTHER" id="PTHR22988:SF71">
    <property type="entry name" value="CITRON RHO-INTERACTING KINASE"/>
    <property type="match status" value="1"/>
</dbReference>
<dbReference type="Pfam" id="PF00130">
    <property type="entry name" value="C1_1"/>
    <property type="match status" value="1"/>
</dbReference>
<dbReference type="Gene3D" id="1.10.510.10">
    <property type="entry name" value="Transferase(Phosphotransferase) domain 1"/>
    <property type="match status" value="1"/>
</dbReference>
<dbReference type="SUPFAM" id="SSF56112">
    <property type="entry name" value="Protein kinase-like (PK-like)"/>
    <property type="match status" value="1"/>
</dbReference>
<dbReference type="InterPro" id="IPR000719">
    <property type="entry name" value="Prot_kinase_dom"/>
</dbReference>
<keyword evidence="9" id="KW-0067">ATP-binding</keyword>
<dbReference type="InterPro" id="IPR046349">
    <property type="entry name" value="C1-like_sf"/>
</dbReference>
<dbReference type="GO" id="GO:0005856">
    <property type="term" value="C:cytoskeleton"/>
    <property type="evidence" value="ECO:0007669"/>
    <property type="project" value="TreeGrafter"/>
</dbReference>
<keyword evidence="13" id="KW-0175">Coiled coil</keyword>
<evidence type="ECO:0000256" key="10">
    <source>
        <dbReference type="ARBA" id="ARBA00038271"/>
    </source>
</evidence>
<dbReference type="VEuPathDB" id="MicrosporidiaDB:NEQG_01858"/>
<dbReference type="GO" id="GO:0031032">
    <property type="term" value="P:actomyosin structure organization"/>
    <property type="evidence" value="ECO:0007669"/>
    <property type="project" value="TreeGrafter"/>
</dbReference>
<protein>
    <recommendedName>
        <fullName evidence="1">non-specific serine/threonine protein kinase</fullName>
        <ecNumber evidence="1">2.7.11.1</ecNumber>
    </recommendedName>
</protein>
<dbReference type="InterPro" id="IPR011009">
    <property type="entry name" value="Kinase-like_dom_sf"/>
</dbReference>
<feature type="domain" description="Phorbol-ester/DAG-type" evidence="16">
    <location>
        <begin position="830"/>
        <end position="882"/>
    </location>
</feature>
<evidence type="ECO:0000256" key="7">
    <source>
        <dbReference type="ARBA" id="ARBA00022777"/>
    </source>
</evidence>
<dbReference type="OMA" id="APMQQGW"/>
<dbReference type="Pfam" id="PF00069">
    <property type="entry name" value="Pkinase"/>
    <property type="match status" value="1"/>
</dbReference>
<keyword evidence="7 17" id="KW-0418">Kinase</keyword>
<dbReference type="STRING" id="935791.I3EEY9"/>
<dbReference type="InterPro" id="IPR002219">
    <property type="entry name" value="PKC_DAG/PE"/>
</dbReference>
<dbReference type="InterPro" id="IPR050839">
    <property type="entry name" value="Rho-assoc_Ser/Thr_Kinase"/>
</dbReference>
<evidence type="ECO:0000256" key="6">
    <source>
        <dbReference type="ARBA" id="ARBA00022741"/>
    </source>
</evidence>
<dbReference type="OrthoDB" id="3638488at2759"/>
<evidence type="ECO:0000256" key="11">
    <source>
        <dbReference type="ARBA" id="ARBA00047899"/>
    </source>
</evidence>
<evidence type="ECO:0000256" key="13">
    <source>
        <dbReference type="SAM" id="Coils"/>
    </source>
</evidence>
<evidence type="ECO:0000256" key="12">
    <source>
        <dbReference type="ARBA" id="ARBA00048679"/>
    </source>
</evidence>
<dbReference type="GO" id="GO:0005737">
    <property type="term" value="C:cytoplasm"/>
    <property type="evidence" value="ECO:0007669"/>
    <property type="project" value="TreeGrafter"/>
</dbReference>
<feature type="region of interest" description="Disordered" evidence="14">
    <location>
        <begin position="436"/>
        <end position="471"/>
    </location>
</feature>
<dbReference type="PROSITE" id="PS00108">
    <property type="entry name" value="PROTEIN_KINASE_ST"/>
    <property type="match status" value="1"/>
</dbReference>
<evidence type="ECO:0000256" key="8">
    <source>
        <dbReference type="ARBA" id="ARBA00022833"/>
    </source>
</evidence>
<evidence type="ECO:0000259" key="15">
    <source>
        <dbReference type="PROSITE" id="PS50011"/>
    </source>
</evidence>
<gene>
    <name evidence="17" type="ORF">NEQG_01858</name>
</gene>
<dbReference type="Gene3D" id="3.30.200.20">
    <property type="entry name" value="Phosphorylase Kinase, domain 1"/>
    <property type="match status" value="1"/>
</dbReference>
<evidence type="ECO:0000313" key="17">
    <source>
        <dbReference type="EMBL" id="EIJ87786.1"/>
    </source>
</evidence>
<reference evidence="17" key="1">
    <citation type="submission" date="2011-01" db="EMBL/GenBank/DDBJ databases">
        <title>The Genome Sequence of Nematocida parisii strain ERTm3.</title>
        <authorList>
            <consortium name="The Broad Institute Genome Sequencing Platform"/>
            <consortium name="The Broad Institute Genome Sequencing Center for Infectious Disease"/>
            <person name="Cuomo C."/>
            <person name="Troemel E."/>
            <person name="Young S.K."/>
            <person name="Zeng Q."/>
            <person name="Gargeya S."/>
            <person name="Fitzgerald M."/>
            <person name="Haas B."/>
            <person name="Abouelleil A."/>
            <person name="Alvarado L."/>
            <person name="Arachchi H.M."/>
            <person name="Berlin A."/>
            <person name="Chapman S.B."/>
            <person name="Gearin G."/>
            <person name="Goldberg J."/>
            <person name="Griggs A."/>
            <person name="Gujja S."/>
            <person name="Hansen M."/>
            <person name="Heiman D."/>
            <person name="Howarth C."/>
            <person name="Larimer J."/>
            <person name="Lui A."/>
            <person name="MacDonald P.J.P."/>
            <person name="McCowen C."/>
            <person name="Montmayeur A."/>
            <person name="Murphy C."/>
            <person name="Neiman D."/>
            <person name="Pearson M."/>
            <person name="Priest M."/>
            <person name="Roberts A."/>
            <person name="Saif S."/>
            <person name="Shea T."/>
            <person name="Sisk P."/>
            <person name="Stolte C."/>
            <person name="Sykes S."/>
            <person name="Wortman J."/>
            <person name="Nusbaum C."/>
            <person name="Birren B."/>
        </authorList>
    </citation>
    <scope>NUCLEOTIDE SEQUENCE</scope>
    <source>
        <strain evidence="17">ERTm3</strain>
    </source>
</reference>
<keyword evidence="2" id="KW-0723">Serine/threonine-protein kinase</keyword>
<keyword evidence="18" id="KW-1185">Reference proteome</keyword>
<keyword evidence="3" id="KW-0597">Phosphoprotein</keyword>
<dbReference type="EMBL" id="GL870880">
    <property type="protein sequence ID" value="EIJ87786.1"/>
    <property type="molecule type" value="Genomic_DNA"/>
</dbReference>
<name>I3EEY9_NEMP3</name>
<evidence type="ECO:0000256" key="1">
    <source>
        <dbReference type="ARBA" id="ARBA00012513"/>
    </source>
</evidence>
<dbReference type="PANTHER" id="PTHR22988">
    <property type="entry name" value="MYOTONIC DYSTROPHY S/T KINASE-RELATED"/>
    <property type="match status" value="1"/>
</dbReference>
<evidence type="ECO:0000256" key="5">
    <source>
        <dbReference type="ARBA" id="ARBA00022723"/>
    </source>
</evidence>
<dbReference type="AlphaFoldDB" id="I3EEY9"/>
<evidence type="ECO:0000259" key="16">
    <source>
        <dbReference type="PROSITE" id="PS50081"/>
    </source>
</evidence>
<evidence type="ECO:0000256" key="14">
    <source>
        <dbReference type="SAM" id="MobiDB-lite"/>
    </source>
</evidence>
<feature type="domain" description="Protein kinase" evidence="15">
    <location>
        <begin position="46"/>
        <end position="297"/>
    </location>
</feature>
<dbReference type="GO" id="GO:0005524">
    <property type="term" value="F:ATP binding"/>
    <property type="evidence" value="ECO:0007669"/>
    <property type="project" value="UniProtKB-KW"/>
</dbReference>
<sequence length="916" mass="103611">MRQKELLLGNKELDLLIDCAQAINLSGASIPGIDKIVDVVDTVDDYETVHALAKGGHSEVFVVRCKSDGKIYALKKVFKQDIINDPLVNPIMKERESMICGRNSEWLLGLHKSFQDRNALYFLTDFIPGGDLGSLSCREGVLPERMIRFFIGELLMALRELHGLGFVHRDIKPENVLIDSDGHIKLADFGSTTSLSANDHHVVVGTPDYVAPELLNMCGGLSMKTDLWSLGVVVYELAFGCSPFYHDTIRGTYDNIMNIRYTMEKTGSAELYDLIKNLLCEKESRLSLNDIMSHAFFAGFDFSGKGANKAEYIPTVLSVESVENFEVDEFMPAQTTLLNTMDNARKFIGFGYDPDIRAEIAKEKKPESSTEKTCLDKMYMGAEVASEGSSSNSTLSVEKECAEEVAQDCSSICSLCKKSTAPLQEEASSVVVLTKERELEEECQEESKTSNELVDTEESDKSTSGQVYDESAQDKEPIITNIEISKKDLQDRKKSLDVPQASEETSFANINTQLDINLECSQEKEKVSAVEKIVKNEDFVCFSGNLGEDLEKRKAQKERENIIAYICEIEESFKMGYEHLLKIDTSPLVKSMEYIEQEIQGFIAAVKESQRRESESAFQARWVIRKLQTEIRDTQGRIEREVETRLKLTEQIEEARVENKELREQIRRLKLASNVYNFPIKIYVDKKWESSTLQLEEDYLRIKDICLPLNKIYFQDIKKNELLRINSKAELLSFKLLLPSEDDVYTEQTESSSDQVACTGENAELKKELEKELQILEGIEKMIRSTSTSCKTIIPMALKQKEGTEKKISEIQQALSQGFAADPTIIRYNNHTFKVTTFKQGVQNWCHVCNRLLYGEVKQGLLCKGCKMVCHKECHTLIVYSCELQQAMERGTSIILMAKQLEDKDRIKAIVGSGQP</sequence>
<keyword evidence="6" id="KW-0547">Nucleotide-binding</keyword>
<comment type="catalytic activity">
    <reaction evidence="11">
        <text>L-threonyl-[protein] + ATP = O-phospho-L-threonyl-[protein] + ADP + H(+)</text>
        <dbReference type="Rhea" id="RHEA:46608"/>
        <dbReference type="Rhea" id="RHEA-COMP:11060"/>
        <dbReference type="Rhea" id="RHEA-COMP:11605"/>
        <dbReference type="ChEBI" id="CHEBI:15378"/>
        <dbReference type="ChEBI" id="CHEBI:30013"/>
        <dbReference type="ChEBI" id="CHEBI:30616"/>
        <dbReference type="ChEBI" id="CHEBI:61977"/>
        <dbReference type="ChEBI" id="CHEBI:456216"/>
        <dbReference type="EC" id="2.7.11.1"/>
    </reaction>
</comment>
<dbReference type="GO" id="GO:0004674">
    <property type="term" value="F:protein serine/threonine kinase activity"/>
    <property type="evidence" value="ECO:0007669"/>
    <property type="project" value="UniProtKB-KW"/>
</dbReference>
<evidence type="ECO:0000256" key="4">
    <source>
        <dbReference type="ARBA" id="ARBA00022679"/>
    </source>
</evidence>
<proteinExistence type="inferred from homology"/>
<keyword evidence="5" id="KW-0479">Metal-binding</keyword>
<comment type="catalytic activity">
    <reaction evidence="12">
        <text>L-seryl-[protein] + ATP = O-phospho-L-seryl-[protein] + ADP + H(+)</text>
        <dbReference type="Rhea" id="RHEA:17989"/>
        <dbReference type="Rhea" id="RHEA-COMP:9863"/>
        <dbReference type="Rhea" id="RHEA-COMP:11604"/>
        <dbReference type="ChEBI" id="CHEBI:15378"/>
        <dbReference type="ChEBI" id="CHEBI:29999"/>
        <dbReference type="ChEBI" id="CHEBI:30616"/>
        <dbReference type="ChEBI" id="CHEBI:83421"/>
        <dbReference type="ChEBI" id="CHEBI:456216"/>
        <dbReference type="EC" id="2.7.11.1"/>
    </reaction>
</comment>
<dbReference type="SUPFAM" id="SSF57889">
    <property type="entry name" value="Cysteine-rich domain"/>
    <property type="match status" value="1"/>
</dbReference>
<comment type="similarity">
    <text evidence="10">Belongs to the protein kinase superfamily. STE Ser/Thr protein kinase family. COT1 subfamily.</text>
</comment>
<evidence type="ECO:0000256" key="3">
    <source>
        <dbReference type="ARBA" id="ARBA00022553"/>
    </source>
</evidence>
<dbReference type="EC" id="2.7.11.1" evidence="1"/>
<dbReference type="InParanoid" id="I3EEY9"/>
<dbReference type="SMART" id="SM00220">
    <property type="entry name" value="S_TKc"/>
    <property type="match status" value="1"/>
</dbReference>
<dbReference type="Proteomes" id="UP000002872">
    <property type="component" value="Unassembled WGS sequence"/>
</dbReference>
<dbReference type="PROSITE" id="PS50011">
    <property type="entry name" value="PROTEIN_KINASE_DOM"/>
    <property type="match status" value="1"/>
</dbReference>
<evidence type="ECO:0000256" key="9">
    <source>
        <dbReference type="ARBA" id="ARBA00022840"/>
    </source>
</evidence>
<evidence type="ECO:0000313" key="18">
    <source>
        <dbReference type="Proteomes" id="UP000002872"/>
    </source>
</evidence>
<dbReference type="CDD" id="cd00029">
    <property type="entry name" value="C1"/>
    <property type="match status" value="1"/>
</dbReference>